<feature type="transmembrane region" description="Helical" evidence="1">
    <location>
        <begin position="49"/>
        <end position="71"/>
    </location>
</feature>
<feature type="transmembrane region" description="Helical" evidence="1">
    <location>
        <begin position="19"/>
        <end position="40"/>
    </location>
</feature>
<proteinExistence type="predicted"/>
<feature type="transmembrane region" description="Helical" evidence="1">
    <location>
        <begin position="91"/>
        <end position="109"/>
    </location>
</feature>
<keyword evidence="3" id="KW-1185">Reference proteome</keyword>
<feature type="transmembrane region" description="Helical" evidence="1">
    <location>
        <begin position="121"/>
        <end position="140"/>
    </location>
</feature>
<keyword evidence="1" id="KW-0812">Transmembrane</keyword>
<feature type="transmembrane region" description="Helical" evidence="1">
    <location>
        <begin position="232"/>
        <end position="252"/>
    </location>
</feature>
<organism evidence="2 3">
    <name type="scientific">Gymnopus androsaceus JB14</name>
    <dbReference type="NCBI Taxonomy" id="1447944"/>
    <lineage>
        <taxon>Eukaryota</taxon>
        <taxon>Fungi</taxon>
        <taxon>Dikarya</taxon>
        <taxon>Basidiomycota</taxon>
        <taxon>Agaricomycotina</taxon>
        <taxon>Agaricomycetes</taxon>
        <taxon>Agaricomycetidae</taxon>
        <taxon>Agaricales</taxon>
        <taxon>Marasmiineae</taxon>
        <taxon>Omphalotaceae</taxon>
        <taxon>Gymnopus</taxon>
    </lineage>
</organism>
<evidence type="ECO:0000313" key="2">
    <source>
        <dbReference type="EMBL" id="KAE9390929.1"/>
    </source>
</evidence>
<keyword evidence="1" id="KW-1133">Transmembrane helix</keyword>
<accession>A0A6A4GYG2</accession>
<gene>
    <name evidence="2" type="ORF">BT96DRAFT_1024329</name>
</gene>
<evidence type="ECO:0008006" key="4">
    <source>
        <dbReference type="Google" id="ProtNLM"/>
    </source>
</evidence>
<keyword evidence="1" id="KW-0472">Membrane</keyword>
<dbReference type="OrthoDB" id="2993818at2759"/>
<name>A0A6A4GYG2_9AGAR</name>
<dbReference type="EMBL" id="ML769641">
    <property type="protein sequence ID" value="KAE9390929.1"/>
    <property type="molecule type" value="Genomic_DNA"/>
</dbReference>
<protein>
    <recommendedName>
        <fullName evidence="4">G-protein coupled receptors family 1 profile domain-containing protein</fullName>
    </recommendedName>
</protein>
<dbReference type="Proteomes" id="UP000799118">
    <property type="component" value="Unassembled WGS sequence"/>
</dbReference>
<evidence type="ECO:0000256" key="1">
    <source>
        <dbReference type="SAM" id="Phobius"/>
    </source>
</evidence>
<evidence type="ECO:0000313" key="3">
    <source>
        <dbReference type="Proteomes" id="UP000799118"/>
    </source>
</evidence>
<reference evidence="2" key="1">
    <citation type="journal article" date="2019" name="Environ. Microbiol.">
        <title>Fungal ecological strategies reflected in gene transcription - a case study of two litter decomposers.</title>
        <authorList>
            <person name="Barbi F."/>
            <person name="Kohler A."/>
            <person name="Barry K."/>
            <person name="Baskaran P."/>
            <person name="Daum C."/>
            <person name="Fauchery L."/>
            <person name="Ihrmark K."/>
            <person name="Kuo A."/>
            <person name="LaButti K."/>
            <person name="Lipzen A."/>
            <person name="Morin E."/>
            <person name="Grigoriev I.V."/>
            <person name="Henrissat B."/>
            <person name="Lindahl B."/>
            <person name="Martin F."/>
        </authorList>
    </citation>
    <scope>NUCLEOTIDE SEQUENCE</scope>
    <source>
        <strain evidence="2">JB14</strain>
    </source>
</reference>
<sequence>MSSIIQIGLVNTTLLTSLVATWINLILYTVEVFFCVYFLLASVPKGTKFYIVATLSVDSLCTVAVCVSTYYRVVEPIALLENELARQRWSTVTYVITTYLAAILEQSYLLKRYWSITRNRITASILGLFIFFNFAFALTALDVIQIRTFNANVSVKLQEYTPLVSAAMMATTDTSLAIAIIQKLRTVATTRGTMQKLLRSFCFYAIIYGCVTAMSTFLLLVMWLININGYHFIYRILGRIYSLIYLVNLFLVQEQRADVADETGIIQTHHIPVCAHSHPSLAMVITDSISQERTITVESEKHSLAAPLFSMDSISR</sequence>
<feature type="transmembrane region" description="Helical" evidence="1">
    <location>
        <begin position="160"/>
        <end position="181"/>
    </location>
</feature>
<feature type="transmembrane region" description="Helical" evidence="1">
    <location>
        <begin position="201"/>
        <end position="226"/>
    </location>
</feature>
<dbReference type="AlphaFoldDB" id="A0A6A4GYG2"/>